<dbReference type="EMBL" id="JAYWIO010000004">
    <property type="protein sequence ID" value="KAK7269427.1"/>
    <property type="molecule type" value="Genomic_DNA"/>
</dbReference>
<evidence type="ECO:0000313" key="2">
    <source>
        <dbReference type="Proteomes" id="UP001372338"/>
    </source>
</evidence>
<dbReference type="AlphaFoldDB" id="A0AAN9F452"/>
<sequence>MRYELMMDQYNNKVEKMGFNNLGSSVHCTHPPPFPFQHLPPIRSNSTASSSRTHSIVMHNNFFSSSSSSSGA</sequence>
<organism evidence="1 2">
    <name type="scientific">Crotalaria pallida</name>
    <name type="common">Smooth rattlebox</name>
    <name type="synonym">Crotalaria striata</name>
    <dbReference type="NCBI Taxonomy" id="3830"/>
    <lineage>
        <taxon>Eukaryota</taxon>
        <taxon>Viridiplantae</taxon>
        <taxon>Streptophyta</taxon>
        <taxon>Embryophyta</taxon>
        <taxon>Tracheophyta</taxon>
        <taxon>Spermatophyta</taxon>
        <taxon>Magnoliopsida</taxon>
        <taxon>eudicotyledons</taxon>
        <taxon>Gunneridae</taxon>
        <taxon>Pentapetalae</taxon>
        <taxon>rosids</taxon>
        <taxon>fabids</taxon>
        <taxon>Fabales</taxon>
        <taxon>Fabaceae</taxon>
        <taxon>Papilionoideae</taxon>
        <taxon>50 kb inversion clade</taxon>
        <taxon>genistoids sensu lato</taxon>
        <taxon>core genistoids</taxon>
        <taxon>Crotalarieae</taxon>
        <taxon>Crotalaria</taxon>
    </lineage>
</organism>
<name>A0AAN9F452_CROPI</name>
<protein>
    <submittedName>
        <fullName evidence="1">Uncharacterized protein</fullName>
    </submittedName>
</protein>
<gene>
    <name evidence="1" type="ORF">RIF29_22153</name>
</gene>
<comment type="caution">
    <text evidence="1">The sequence shown here is derived from an EMBL/GenBank/DDBJ whole genome shotgun (WGS) entry which is preliminary data.</text>
</comment>
<keyword evidence="2" id="KW-1185">Reference proteome</keyword>
<reference evidence="1 2" key="1">
    <citation type="submission" date="2024-01" db="EMBL/GenBank/DDBJ databases">
        <title>The genomes of 5 underutilized Papilionoideae crops provide insights into root nodulation and disease resistanc.</title>
        <authorList>
            <person name="Yuan L."/>
        </authorList>
    </citation>
    <scope>NUCLEOTIDE SEQUENCE [LARGE SCALE GENOMIC DNA]</scope>
    <source>
        <strain evidence="1">ZHUSHIDOU_FW_LH</strain>
        <tissue evidence="1">Leaf</tissue>
    </source>
</reference>
<evidence type="ECO:0000313" key="1">
    <source>
        <dbReference type="EMBL" id="KAK7269427.1"/>
    </source>
</evidence>
<accession>A0AAN9F452</accession>
<proteinExistence type="predicted"/>
<dbReference type="Proteomes" id="UP001372338">
    <property type="component" value="Unassembled WGS sequence"/>
</dbReference>